<keyword evidence="1" id="KW-0472">Membrane</keyword>
<accession>A0A4U0GRK3</accession>
<dbReference type="Proteomes" id="UP000309872">
    <property type="component" value="Unassembled WGS sequence"/>
</dbReference>
<organism evidence="2 3">
    <name type="scientific">Sphingobacterium alkalisoli</name>
    <dbReference type="NCBI Taxonomy" id="1874115"/>
    <lineage>
        <taxon>Bacteria</taxon>
        <taxon>Pseudomonadati</taxon>
        <taxon>Bacteroidota</taxon>
        <taxon>Sphingobacteriia</taxon>
        <taxon>Sphingobacteriales</taxon>
        <taxon>Sphingobacteriaceae</taxon>
        <taxon>Sphingobacterium</taxon>
    </lineage>
</organism>
<evidence type="ECO:0000256" key="1">
    <source>
        <dbReference type="SAM" id="Phobius"/>
    </source>
</evidence>
<feature type="transmembrane region" description="Helical" evidence="1">
    <location>
        <begin position="12"/>
        <end position="29"/>
    </location>
</feature>
<dbReference type="RefSeq" id="WP_136822831.1">
    <property type="nucleotide sequence ID" value="NZ_BMJX01000009.1"/>
</dbReference>
<sequence length="125" mass="14440">MPQIETHIGKSYSILLIWFILFSLLPCTVKEVMFDSVDIDYSKPLNKSKAITQTNLCQYSSHDSQYVSVVIKSKFNKQIEPIDFCRQDVFVVCSAAKGNRKYAKTFSRNSPPKYILYKRMKIDIG</sequence>
<protein>
    <submittedName>
        <fullName evidence="2">Uncharacterized protein</fullName>
    </submittedName>
</protein>
<comment type="caution">
    <text evidence="2">The sequence shown here is derived from an EMBL/GenBank/DDBJ whole genome shotgun (WGS) entry which is preliminary data.</text>
</comment>
<dbReference type="EMBL" id="SUKA01000009">
    <property type="protein sequence ID" value="TJY61477.1"/>
    <property type="molecule type" value="Genomic_DNA"/>
</dbReference>
<dbReference type="OrthoDB" id="713751at2"/>
<dbReference type="AlphaFoldDB" id="A0A4U0GRK3"/>
<gene>
    <name evidence="2" type="ORF">FAZ19_21500</name>
</gene>
<proteinExistence type="predicted"/>
<keyword evidence="3" id="KW-1185">Reference proteome</keyword>
<name>A0A4U0GRK3_9SPHI</name>
<evidence type="ECO:0000313" key="2">
    <source>
        <dbReference type="EMBL" id="TJY61477.1"/>
    </source>
</evidence>
<reference evidence="2 3" key="1">
    <citation type="submission" date="2019-04" db="EMBL/GenBank/DDBJ databases">
        <title>Sphingobacterium olei sp. nov., isolated from oil-contaminated soil.</title>
        <authorList>
            <person name="Liu B."/>
        </authorList>
    </citation>
    <scope>NUCLEOTIDE SEQUENCE [LARGE SCALE GENOMIC DNA]</scope>
    <source>
        <strain evidence="2 3">Y3L14</strain>
    </source>
</reference>
<keyword evidence="1" id="KW-0812">Transmembrane</keyword>
<keyword evidence="1" id="KW-1133">Transmembrane helix</keyword>
<evidence type="ECO:0000313" key="3">
    <source>
        <dbReference type="Proteomes" id="UP000309872"/>
    </source>
</evidence>